<evidence type="ECO:0000313" key="4">
    <source>
        <dbReference type="Proteomes" id="UP000824469"/>
    </source>
</evidence>
<proteinExistence type="predicted"/>
<gene>
    <name evidence="3" type="ORF">KI387_022800</name>
</gene>
<dbReference type="AlphaFoldDB" id="A0AA38G2Q1"/>
<keyword evidence="4" id="KW-1185">Reference proteome</keyword>
<dbReference type="GO" id="GO:0050821">
    <property type="term" value="P:protein stabilization"/>
    <property type="evidence" value="ECO:0007669"/>
    <property type="project" value="TreeGrafter"/>
</dbReference>
<organism evidence="3 4">
    <name type="scientific">Taxus chinensis</name>
    <name type="common">Chinese yew</name>
    <name type="synonym">Taxus wallichiana var. chinensis</name>
    <dbReference type="NCBI Taxonomy" id="29808"/>
    <lineage>
        <taxon>Eukaryota</taxon>
        <taxon>Viridiplantae</taxon>
        <taxon>Streptophyta</taxon>
        <taxon>Embryophyta</taxon>
        <taxon>Tracheophyta</taxon>
        <taxon>Spermatophyta</taxon>
        <taxon>Pinopsida</taxon>
        <taxon>Pinidae</taxon>
        <taxon>Conifers II</taxon>
        <taxon>Cupressales</taxon>
        <taxon>Taxaceae</taxon>
        <taxon>Taxus</taxon>
    </lineage>
</organism>
<dbReference type="SUPFAM" id="SSF63491">
    <property type="entry name" value="BAG domain"/>
    <property type="match status" value="1"/>
</dbReference>
<evidence type="ECO:0000259" key="2">
    <source>
        <dbReference type="Pfam" id="PF02179"/>
    </source>
</evidence>
<dbReference type="Pfam" id="PF02179">
    <property type="entry name" value="BAG"/>
    <property type="match status" value="1"/>
</dbReference>
<dbReference type="PANTHER" id="PTHR12329">
    <property type="entry name" value="BCL2-ASSOCIATED ATHANOGENE"/>
    <property type="match status" value="1"/>
</dbReference>
<dbReference type="Gene3D" id="1.20.58.120">
    <property type="entry name" value="BAG domain"/>
    <property type="match status" value="1"/>
</dbReference>
<protein>
    <recommendedName>
        <fullName evidence="2">BAG domain-containing protein</fullName>
    </recommendedName>
</protein>
<dbReference type="OMA" id="IKEMLMV"/>
<dbReference type="Proteomes" id="UP000824469">
    <property type="component" value="Unassembled WGS sequence"/>
</dbReference>
<dbReference type="InterPro" id="IPR036533">
    <property type="entry name" value="BAG_dom_sf"/>
</dbReference>
<comment type="caution">
    <text evidence="3">The sequence shown here is derived from an EMBL/GenBank/DDBJ whole genome shotgun (WGS) entry which is preliminary data.</text>
</comment>
<dbReference type="EMBL" id="JAHRHJ020000005">
    <property type="protein sequence ID" value="KAH9314173.1"/>
    <property type="molecule type" value="Genomic_DNA"/>
</dbReference>
<reference evidence="3 4" key="1">
    <citation type="journal article" date="2021" name="Nat. Plants">
        <title>The Taxus genome provides insights into paclitaxel biosynthesis.</title>
        <authorList>
            <person name="Xiong X."/>
            <person name="Gou J."/>
            <person name="Liao Q."/>
            <person name="Li Y."/>
            <person name="Zhou Q."/>
            <person name="Bi G."/>
            <person name="Li C."/>
            <person name="Du R."/>
            <person name="Wang X."/>
            <person name="Sun T."/>
            <person name="Guo L."/>
            <person name="Liang H."/>
            <person name="Lu P."/>
            <person name="Wu Y."/>
            <person name="Zhang Z."/>
            <person name="Ro D.K."/>
            <person name="Shang Y."/>
            <person name="Huang S."/>
            <person name="Yan J."/>
        </authorList>
    </citation>
    <scope>NUCLEOTIDE SEQUENCE [LARGE SCALE GENOMIC DNA]</scope>
    <source>
        <strain evidence="3">Ta-2019</strain>
    </source>
</reference>
<dbReference type="PANTHER" id="PTHR12329:SF16">
    <property type="entry name" value="BAG FAMILY MOLECULAR CHAPERONE REGULATOR 1"/>
    <property type="match status" value="1"/>
</dbReference>
<name>A0AA38G2Q1_TAXCH</name>
<dbReference type="GO" id="GO:0005737">
    <property type="term" value="C:cytoplasm"/>
    <property type="evidence" value="ECO:0007669"/>
    <property type="project" value="TreeGrafter"/>
</dbReference>
<dbReference type="GO" id="GO:0051087">
    <property type="term" value="F:protein-folding chaperone binding"/>
    <property type="evidence" value="ECO:0007669"/>
    <property type="project" value="InterPro"/>
</dbReference>
<evidence type="ECO:0000313" key="3">
    <source>
        <dbReference type="EMBL" id="KAH9314173.1"/>
    </source>
</evidence>
<dbReference type="InterPro" id="IPR003103">
    <property type="entry name" value="BAG_domain"/>
</dbReference>
<feature type="domain" description="BAG" evidence="2">
    <location>
        <begin position="37"/>
        <end position="96"/>
    </location>
</feature>
<feature type="non-terminal residue" evidence="3">
    <location>
        <position position="1"/>
    </location>
</feature>
<evidence type="ECO:0000256" key="1">
    <source>
        <dbReference type="ARBA" id="ARBA00023186"/>
    </source>
</evidence>
<accession>A0AA38G2Q1</accession>
<keyword evidence="1" id="KW-0143">Chaperone</keyword>
<sequence length="127" mass="14058">MTSSCAKVILLEDPASKGRKLEEMRRNEDIAKACKKVAAVRVEVDKLSEQVSAVETTVSGRTKVADQDFVVIKEMLMVQLLKLDGIEAEGEAKLKLASYRHKMHSEAEHVVSSGNITMQNVGYEHSQ</sequence>
<dbReference type="GO" id="GO:0000774">
    <property type="term" value="F:adenyl-nucleotide exchange factor activity"/>
    <property type="evidence" value="ECO:0007669"/>
    <property type="project" value="TreeGrafter"/>
</dbReference>
<dbReference type="InterPro" id="IPR039773">
    <property type="entry name" value="BAG_chaperone_regulator"/>
</dbReference>